<dbReference type="GO" id="GO:0035435">
    <property type="term" value="P:phosphate ion transmembrane transport"/>
    <property type="evidence" value="ECO:0007669"/>
    <property type="project" value="TreeGrafter"/>
</dbReference>
<dbReference type="GO" id="GO:0005315">
    <property type="term" value="F:phosphate transmembrane transporter activity"/>
    <property type="evidence" value="ECO:0007669"/>
    <property type="project" value="InterPro"/>
</dbReference>
<evidence type="ECO:0000256" key="3">
    <source>
        <dbReference type="ARBA" id="ARBA00009916"/>
    </source>
</evidence>
<evidence type="ECO:0000256" key="4">
    <source>
        <dbReference type="ARBA" id="ARBA00022448"/>
    </source>
</evidence>
<comment type="caution">
    <text evidence="10">The sequence shown here is derived from an EMBL/GenBank/DDBJ whole genome shotgun (WGS) entry which is preliminary data.</text>
</comment>
<keyword evidence="4 9" id="KW-0813">Transport</keyword>
<dbReference type="Proteomes" id="UP000324104">
    <property type="component" value="Unassembled WGS sequence"/>
</dbReference>
<evidence type="ECO:0000256" key="2">
    <source>
        <dbReference type="ARBA" id="ARBA00004141"/>
    </source>
</evidence>
<feature type="transmembrane region" description="Helical" evidence="9">
    <location>
        <begin position="75"/>
        <end position="97"/>
    </location>
</feature>
<feature type="transmembrane region" description="Helical" evidence="9">
    <location>
        <begin position="126"/>
        <end position="152"/>
    </location>
</feature>
<organism evidence="10 11">
    <name type="scientific">Natrialba swarupiae</name>
    <dbReference type="NCBI Taxonomy" id="2448032"/>
    <lineage>
        <taxon>Archaea</taxon>
        <taxon>Methanobacteriati</taxon>
        <taxon>Methanobacteriota</taxon>
        <taxon>Stenosarchaea group</taxon>
        <taxon>Halobacteria</taxon>
        <taxon>Halobacteriales</taxon>
        <taxon>Natrialbaceae</taxon>
        <taxon>Natrialba</taxon>
    </lineage>
</organism>
<comment type="function">
    <text evidence="1">Potential transporter for phosphate.</text>
</comment>
<feature type="transmembrane region" description="Helical" evidence="9">
    <location>
        <begin position="365"/>
        <end position="386"/>
    </location>
</feature>
<reference evidence="10 11" key="1">
    <citation type="submission" date="2019-08" db="EMBL/GenBank/DDBJ databases">
        <title>Archaea genome.</title>
        <authorList>
            <person name="Kajale S."/>
            <person name="Shouche Y."/>
            <person name="Deshpande N."/>
            <person name="Sharma A."/>
        </authorList>
    </citation>
    <scope>NUCLEOTIDE SEQUENCE [LARGE SCALE GENOMIC DNA]</scope>
    <source>
        <strain evidence="10 11">ESP3B_9</strain>
    </source>
</reference>
<keyword evidence="6 9" id="KW-0812">Transmembrane</keyword>
<evidence type="ECO:0000313" key="11">
    <source>
        <dbReference type="Proteomes" id="UP000324104"/>
    </source>
</evidence>
<evidence type="ECO:0000256" key="7">
    <source>
        <dbReference type="ARBA" id="ARBA00022989"/>
    </source>
</evidence>
<dbReference type="PANTHER" id="PTHR11101">
    <property type="entry name" value="PHOSPHATE TRANSPORTER"/>
    <property type="match status" value="1"/>
</dbReference>
<proteinExistence type="inferred from homology"/>
<evidence type="ECO:0000256" key="6">
    <source>
        <dbReference type="ARBA" id="ARBA00022692"/>
    </source>
</evidence>
<comment type="similarity">
    <text evidence="3 9">Belongs to the inorganic phosphate transporter (PiT) (TC 2.A.20) family.</text>
</comment>
<feature type="transmembrane region" description="Helical" evidence="9">
    <location>
        <begin position="191"/>
        <end position="213"/>
    </location>
</feature>
<accession>A0A5D5AJE5</accession>
<dbReference type="RefSeq" id="WP_149082232.1">
    <property type="nucleotide sequence ID" value="NZ_VTAW01000020.1"/>
</dbReference>
<keyword evidence="11" id="KW-1185">Reference proteome</keyword>
<feature type="transmembrane region" description="Helical" evidence="9">
    <location>
        <begin position="258"/>
        <end position="276"/>
    </location>
</feature>
<comment type="subcellular location">
    <subcellularLocation>
        <location evidence="2 9">Membrane</location>
        <topology evidence="2 9">Multi-pass membrane protein</topology>
    </subcellularLocation>
</comment>
<feature type="transmembrane region" description="Helical" evidence="9">
    <location>
        <begin position="282"/>
        <end position="302"/>
    </location>
</feature>
<evidence type="ECO:0000256" key="5">
    <source>
        <dbReference type="ARBA" id="ARBA00022592"/>
    </source>
</evidence>
<keyword evidence="7 9" id="KW-1133">Transmembrane helix</keyword>
<evidence type="ECO:0000256" key="8">
    <source>
        <dbReference type="ARBA" id="ARBA00023136"/>
    </source>
</evidence>
<dbReference type="GO" id="GO:0016020">
    <property type="term" value="C:membrane"/>
    <property type="evidence" value="ECO:0007669"/>
    <property type="project" value="UniProtKB-SubCell"/>
</dbReference>
<evidence type="ECO:0000313" key="10">
    <source>
        <dbReference type="EMBL" id="TYT61284.1"/>
    </source>
</evidence>
<gene>
    <name evidence="10" type="ORF">FYC77_14620</name>
</gene>
<sequence>MVESILLVGVFVSIFVGFNIGGSSTGIAWGPAVGAGLIRKATAAAIMTGFVFLGGWTVGRNVMETLSEGVITIEISLTAGVAVLFFIGLGILVANIFGVPIPTSMTTVGAIAGLGLATDTLNYETIAWILSWWIFTPIFAFLIGAIVGRYIYSELSQRVRIENSAGPLFVLERDGRFATPALGPNTTWREVGGTTAVLVLGCYMAFSAGASNVPNAAAPLVSGGALAADPAIVVATAAIGLGGFTIARRTMESVGSDLSDIPLLAALIIMLTAASITTALSYIGIPISLVLSSVGAIVGLGWGRATRPITAREAVTGEAADTEIVMGALTAEDELEDVPPIGETEPEDVLEAEDLLKPKIVIRYVSMWIVGPSMSTILAYAFFVLVPGVV</sequence>
<dbReference type="Pfam" id="PF01384">
    <property type="entry name" value="PHO4"/>
    <property type="match status" value="1"/>
</dbReference>
<dbReference type="AlphaFoldDB" id="A0A5D5AJE5"/>
<dbReference type="PANTHER" id="PTHR11101:SF80">
    <property type="entry name" value="PHOSPHATE TRANSPORTER"/>
    <property type="match status" value="1"/>
</dbReference>
<keyword evidence="5 9" id="KW-0592">Phosphate transport</keyword>
<evidence type="ECO:0000256" key="9">
    <source>
        <dbReference type="RuleBase" id="RU363058"/>
    </source>
</evidence>
<protein>
    <recommendedName>
        <fullName evidence="9">Phosphate transporter</fullName>
    </recommendedName>
</protein>
<evidence type="ECO:0000256" key="1">
    <source>
        <dbReference type="ARBA" id="ARBA00001981"/>
    </source>
</evidence>
<keyword evidence="8 9" id="KW-0472">Membrane</keyword>
<dbReference type="InterPro" id="IPR001204">
    <property type="entry name" value="Phos_transporter"/>
</dbReference>
<name>A0A5D5AJE5_9EURY</name>
<feature type="transmembrane region" description="Helical" evidence="9">
    <location>
        <begin position="225"/>
        <end position="246"/>
    </location>
</feature>
<feature type="transmembrane region" description="Helical" evidence="9">
    <location>
        <begin position="44"/>
        <end position="63"/>
    </location>
</feature>
<dbReference type="EMBL" id="VTAW01000020">
    <property type="protein sequence ID" value="TYT61284.1"/>
    <property type="molecule type" value="Genomic_DNA"/>
</dbReference>